<dbReference type="RefSeq" id="WP_125435749.1">
    <property type="nucleotide sequence ID" value="NZ_RWIU01000001.1"/>
</dbReference>
<dbReference type="OrthoDB" id="885133at2"/>
<feature type="region of interest" description="Disordered" evidence="1">
    <location>
        <begin position="91"/>
        <end position="110"/>
    </location>
</feature>
<accession>A0A428KIK3</accession>
<reference evidence="3 4" key="1">
    <citation type="submission" date="2018-12" db="EMBL/GenBank/DDBJ databases">
        <authorList>
            <person name="Feng G."/>
            <person name="Zhu H."/>
        </authorList>
    </citation>
    <scope>NUCLEOTIDE SEQUENCE [LARGE SCALE GENOMIC DNA]</scope>
    <source>
        <strain evidence="3 4">LMG 26000</strain>
    </source>
</reference>
<feature type="compositionally biased region" description="Basic and acidic residues" evidence="1">
    <location>
        <begin position="95"/>
        <end position="104"/>
    </location>
</feature>
<dbReference type="InterPro" id="IPR043736">
    <property type="entry name" value="DUF5681"/>
</dbReference>
<name>A0A428KIK3_9BACT</name>
<dbReference type="EMBL" id="RWIU01000001">
    <property type="protein sequence ID" value="RSK46261.1"/>
    <property type="molecule type" value="Genomic_DNA"/>
</dbReference>
<evidence type="ECO:0000259" key="2">
    <source>
        <dbReference type="Pfam" id="PF18932"/>
    </source>
</evidence>
<proteinExistence type="predicted"/>
<comment type="caution">
    <text evidence="3">The sequence shown here is derived from an EMBL/GenBank/DDBJ whole genome shotgun (WGS) entry which is preliminary data.</text>
</comment>
<evidence type="ECO:0000313" key="3">
    <source>
        <dbReference type="EMBL" id="RSK46261.1"/>
    </source>
</evidence>
<dbReference type="Proteomes" id="UP000270291">
    <property type="component" value="Unassembled WGS sequence"/>
</dbReference>
<protein>
    <recommendedName>
        <fullName evidence="2">DUF5681 domain-containing protein</fullName>
    </recommendedName>
</protein>
<organism evidence="3 4">
    <name type="scientific">Hymenobacter perfusus</name>
    <dbReference type="NCBI Taxonomy" id="1236770"/>
    <lineage>
        <taxon>Bacteria</taxon>
        <taxon>Pseudomonadati</taxon>
        <taxon>Bacteroidota</taxon>
        <taxon>Cytophagia</taxon>
        <taxon>Cytophagales</taxon>
        <taxon>Hymenobacteraceae</taxon>
        <taxon>Hymenobacter</taxon>
    </lineage>
</organism>
<sequence>MQYEKGTSGNPSGRPKGSANKATAHTRELIGAALAGLDADTLRGHLLTLNGKDFIDAYVKLAEFVAPKLQRTALAVNDEQKGRVKVTLHIGGTPEQREANDRAARRLLRK</sequence>
<dbReference type="AlphaFoldDB" id="A0A428KIK3"/>
<evidence type="ECO:0000313" key="4">
    <source>
        <dbReference type="Proteomes" id="UP000270291"/>
    </source>
</evidence>
<feature type="region of interest" description="Disordered" evidence="1">
    <location>
        <begin position="1"/>
        <end position="24"/>
    </location>
</feature>
<dbReference type="Pfam" id="PF18932">
    <property type="entry name" value="DUF5681"/>
    <property type="match status" value="1"/>
</dbReference>
<feature type="compositionally biased region" description="Polar residues" evidence="1">
    <location>
        <begin position="1"/>
        <end position="11"/>
    </location>
</feature>
<evidence type="ECO:0000256" key="1">
    <source>
        <dbReference type="SAM" id="MobiDB-lite"/>
    </source>
</evidence>
<feature type="domain" description="DUF5681" evidence="2">
    <location>
        <begin position="2"/>
        <end position="27"/>
    </location>
</feature>
<gene>
    <name evidence="3" type="ORF">EI293_03590</name>
</gene>
<keyword evidence="4" id="KW-1185">Reference proteome</keyword>